<name>A0ABV1NVK6_9ACTN</name>
<comment type="caution">
    <text evidence="2">The sequence shown here is derived from an EMBL/GenBank/DDBJ whole genome shotgun (WGS) entry which is preliminary data.</text>
</comment>
<dbReference type="InterPro" id="IPR024344">
    <property type="entry name" value="MDMPI_metal-binding"/>
</dbReference>
<dbReference type="InterPro" id="IPR017519">
    <property type="entry name" value="CHP03085"/>
</dbReference>
<evidence type="ECO:0000313" key="3">
    <source>
        <dbReference type="Proteomes" id="UP001482520"/>
    </source>
</evidence>
<keyword evidence="3" id="KW-1185">Reference proteome</keyword>
<organism evidence="2 3">
    <name type="scientific">Nocardioides kribbensis</name>
    <dbReference type="NCBI Taxonomy" id="305517"/>
    <lineage>
        <taxon>Bacteria</taxon>
        <taxon>Bacillati</taxon>
        <taxon>Actinomycetota</taxon>
        <taxon>Actinomycetes</taxon>
        <taxon>Propionibacteriales</taxon>
        <taxon>Nocardioidaceae</taxon>
        <taxon>Nocardioides</taxon>
    </lineage>
</organism>
<dbReference type="Pfam" id="PF11716">
    <property type="entry name" value="MDMPI_N"/>
    <property type="match status" value="1"/>
</dbReference>
<dbReference type="Proteomes" id="UP001482520">
    <property type="component" value="Unassembled WGS sequence"/>
</dbReference>
<gene>
    <name evidence="2" type="ORF">V6R90_04595</name>
</gene>
<dbReference type="InterPro" id="IPR017517">
    <property type="entry name" value="Maleyloyr_isom"/>
</dbReference>
<evidence type="ECO:0000313" key="2">
    <source>
        <dbReference type="EMBL" id="MEQ7846549.1"/>
    </source>
</evidence>
<protein>
    <submittedName>
        <fullName evidence="2">TIGR03085 family metal-binding protein</fullName>
    </submittedName>
</protein>
<dbReference type="InterPro" id="IPR034660">
    <property type="entry name" value="DinB/YfiT-like"/>
</dbReference>
<reference evidence="2 3" key="1">
    <citation type="submission" date="2024-02" db="EMBL/GenBank/DDBJ databases">
        <title>Full genome sequence of Nocardioides kribbensis.</title>
        <authorList>
            <person name="Poletto B.L."/>
            <person name="Silva G."/>
            <person name="Galante D."/>
            <person name="Campos K.R."/>
            <person name="Santos M.B.N."/>
            <person name="Sacchi C.T."/>
        </authorList>
    </citation>
    <scope>NUCLEOTIDE SEQUENCE [LARGE SCALE GENOMIC DNA]</scope>
    <source>
        <strain evidence="2 3">O4R</strain>
    </source>
</reference>
<proteinExistence type="predicted"/>
<accession>A0ABV1NVK6</accession>
<dbReference type="NCBIfam" id="TIGR03083">
    <property type="entry name" value="maleylpyruvate isomerase family mycothiol-dependent enzyme"/>
    <property type="match status" value="1"/>
</dbReference>
<dbReference type="NCBIfam" id="TIGR03085">
    <property type="entry name" value="TIGR03085 family metal-binding protein"/>
    <property type="match status" value="1"/>
</dbReference>
<dbReference type="EMBL" id="JBEGDP010000003">
    <property type="protein sequence ID" value="MEQ7846549.1"/>
    <property type="molecule type" value="Genomic_DNA"/>
</dbReference>
<dbReference type="SUPFAM" id="SSF109854">
    <property type="entry name" value="DinB/YfiT-like putative metalloenzymes"/>
    <property type="match status" value="1"/>
</dbReference>
<feature type="domain" description="Mycothiol-dependent maleylpyruvate isomerase metal-binding" evidence="1">
    <location>
        <begin position="11"/>
        <end position="84"/>
    </location>
</feature>
<dbReference type="RefSeq" id="WP_193664634.1">
    <property type="nucleotide sequence ID" value="NZ_BAAAMM010000002.1"/>
</dbReference>
<sequence>MSDLLLARRERHALCDLALELGPEAPTLCEGWAVADLVAHCLVRETSPVAALGAVVPPLAGLADRAVARARRRPLPQLVERLRDPGLTPYRLRPVERVANTLEFLIHHEDVRRAQPGWQPRALAPADAAVVWGSLGGLGRLLVRPAGVPVQVRDADSGRRTTLRAGADPVVVTGAPVELALLLSGRDQVRGVTVDGPPDRVAAFRAAGFAC</sequence>
<evidence type="ECO:0000259" key="1">
    <source>
        <dbReference type="Pfam" id="PF11716"/>
    </source>
</evidence>